<dbReference type="EC" id="5.6.2.4" evidence="7"/>
<evidence type="ECO:0000256" key="7">
    <source>
        <dbReference type="ARBA" id="ARBA00034808"/>
    </source>
</evidence>
<dbReference type="EMBL" id="JALBUF010000006">
    <property type="protein sequence ID" value="MCI0183797.1"/>
    <property type="molecule type" value="Genomic_DNA"/>
</dbReference>
<feature type="binding site" evidence="9">
    <location>
        <begin position="218"/>
        <end position="225"/>
    </location>
    <ligand>
        <name>ATP</name>
        <dbReference type="ChEBI" id="CHEBI:30616"/>
    </ligand>
</feature>
<evidence type="ECO:0000256" key="8">
    <source>
        <dbReference type="ARBA" id="ARBA00048988"/>
    </source>
</evidence>
<dbReference type="InterPro" id="IPR014016">
    <property type="entry name" value="UvrD-like_ATP-bd"/>
</dbReference>
<keyword evidence="1 9" id="KW-0547">Nucleotide-binding</keyword>
<keyword evidence="13" id="KW-1185">Reference proteome</keyword>
<keyword evidence="10" id="KW-0175">Coiled coil</keyword>
<proteinExistence type="predicted"/>
<evidence type="ECO:0000256" key="5">
    <source>
        <dbReference type="ARBA" id="ARBA00023235"/>
    </source>
</evidence>
<dbReference type="SUPFAM" id="SSF52540">
    <property type="entry name" value="P-loop containing nucleoside triphosphate hydrolases"/>
    <property type="match status" value="1"/>
</dbReference>
<dbReference type="Proteomes" id="UP001139263">
    <property type="component" value="Unassembled WGS sequence"/>
</dbReference>
<evidence type="ECO:0000256" key="4">
    <source>
        <dbReference type="ARBA" id="ARBA00022840"/>
    </source>
</evidence>
<dbReference type="PROSITE" id="PS51198">
    <property type="entry name" value="UVRD_HELICASE_ATP_BIND"/>
    <property type="match status" value="1"/>
</dbReference>
<dbReference type="RefSeq" id="WP_241714545.1">
    <property type="nucleotide sequence ID" value="NZ_JALBUF010000006.1"/>
</dbReference>
<evidence type="ECO:0000256" key="6">
    <source>
        <dbReference type="ARBA" id="ARBA00034617"/>
    </source>
</evidence>
<evidence type="ECO:0000313" key="12">
    <source>
        <dbReference type="EMBL" id="MCI0183797.1"/>
    </source>
</evidence>
<evidence type="ECO:0000256" key="9">
    <source>
        <dbReference type="PROSITE-ProRule" id="PRU00560"/>
    </source>
</evidence>
<dbReference type="GO" id="GO:0003677">
    <property type="term" value="F:DNA binding"/>
    <property type="evidence" value="ECO:0007669"/>
    <property type="project" value="InterPro"/>
</dbReference>
<organism evidence="12 13">
    <name type="scientific">Sulfoacidibacillus ferrooxidans</name>
    <dbReference type="NCBI Taxonomy" id="2005001"/>
    <lineage>
        <taxon>Bacteria</taxon>
        <taxon>Bacillati</taxon>
        <taxon>Bacillota</taxon>
        <taxon>Bacilli</taxon>
        <taxon>Bacillales</taxon>
        <taxon>Alicyclobacillaceae</taxon>
        <taxon>Sulfoacidibacillus</taxon>
    </lineage>
</organism>
<comment type="caution">
    <text evidence="12">The sequence shown here is derived from an EMBL/GenBank/DDBJ whole genome shotgun (WGS) entry which is preliminary data.</text>
</comment>
<feature type="domain" description="UvrD-like helicase ATP-binding" evidence="11">
    <location>
        <begin position="197"/>
        <end position="595"/>
    </location>
</feature>
<dbReference type="GO" id="GO:0005829">
    <property type="term" value="C:cytosol"/>
    <property type="evidence" value="ECO:0007669"/>
    <property type="project" value="TreeGrafter"/>
</dbReference>
<dbReference type="GO" id="GO:0005524">
    <property type="term" value="F:ATP binding"/>
    <property type="evidence" value="ECO:0007669"/>
    <property type="project" value="UniProtKB-UniRule"/>
</dbReference>
<dbReference type="GO" id="GO:0043138">
    <property type="term" value="F:3'-5' DNA helicase activity"/>
    <property type="evidence" value="ECO:0007669"/>
    <property type="project" value="UniProtKB-EC"/>
</dbReference>
<evidence type="ECO:0000256" key="2">
    <source>
        <dbReference type="ARBA" id="ARBA00022801"/>
    </source>
</evidence>
<protein>
    <recommendedName>
        <fullName evidence="7">DNA 3'-5' helicase</fullName>
        <ecNumber evidence="7">5.6.2.4</ecNumber>
    </recommendedName>
</protein>
<dbReference type="InterPro" id="IPR048228">
    <property type="entry name" value="HelD_bacillota"/>
</dbReference>
<keyword evidence="4 9" id="KW-0067">ATP-binding</keyword>
<keyword evidence="5" id="KW-0413">Isomerase</keyword>
<evidence type="ECO:0000256" key="1">
    <source>
        <dbReference type="ARBA" id="ARBA00022741"/>
    </source>
</evidence>
<dbReference type="NCBIfam" id="NF041464">
    <property type="entry name" value="HelD_BACSU"/>
    <property type="match status" value="1"/>
</dbReference>
<evidence type="ECO:0000259" key="11">
    <source>
        <dbReference type="PROSITE" id="PS51198"/>
    </source>
</evidence>
<reference evidence="12" key="1">
    <citation type="submission" date="2022-03" db="EMBL/GenBank/DDBJ databases">
        <title>Draft Genome Sequence of Firmicute Strain S0AB, a Heterotrophic Iron/Sulfur-Oxidizing Extreme Acidophile.</title>
        <authorList>
            <person name="Vergara E."/>
            <person name="Pakostova E."/>
            <person name="Johnson D.B."/>
            <person name="Holmes D.S."/>
        </authorList>
    </citation>
    <scope>NUCLEOTIDE SEQUENCE</scope>
    <source>
        <strain evidence="12">S0AB</strain>
    </source>
</reference>
<dbReference type="InterPro" id="IPR014017">
    <property type="entry name" value="DNA_helicase_UvrD-like_C"/>
</dbReference>
<evidence type="ECO:0000256" key="10">
    <source>
        <dbReference type="SAM" id="Coils"/>
    </source>
</evidence>
<dbReference type="GO" id="GO:0000725">
    <property type="term" value="P:recombinational repair"/>
    <property type="evidence" value="ECO:0007669"/>
    <property type="project" value="TreeGrafter"/>
</dbReference>
<name>A0A9X1V9W5_9BACL</name>
<dbReference type="InterPro" id="IPR000212">
    <property type="entry name" value="DNA_helicase_UvrD/REP"/>
</dbReference>
<evidence type="ECO:0000313" key="13">
    <source>
        <dbReference type="Proteomes" id="UP001139263"/>
    </source>
</evidence>
<sequence>MAATEHPDYEIEKNWLAYTRTYIDQVMRDSEKHTEKYKANIKEAMAELDDLDSSQSYINILTNTQFLHVSEQSFRQLSKVHDRPYFCRIDFIPESENQFQKLYIGKTSLFRLEDFAPIIVDWRSPIASVYYDGRIGSVSYETPHGEMHGELLLKRQYTIEKGVLLEIRDIDITTRDELLQASLSASSDSRLTDIIATIQAEQNKMIRADIDRPLIVQGVAGSGKTTIALHRIAYFIYTYAERFSPNEFMILAPNKLFLRFISEVLPELGVEDVKQTTFIDFMWECIGKKYKLIDPNEKLLYLLQEGRQGVELDKVWALQWSATFKGSPAFRELIDDYLQHIEQQFIPNGNLRLGQYVIYTEAEVKDLFVHQYQYLPMYQRIEKIKRVLSAHLKSKSKIIIRKTAKNYEDQIEDALDQIMDPKERHETVVRLMDERDEVLADLQLQVKVIVKKYMVGMPKLDVYRHYIECIRYVSGIEHKEVERGSIRWMLQDTLQRLEKKQIEIEDSAALLYLQQHLYGVKHVHIKTVVIDEAQDFSIFQLIVLKEIIHTELFTILGDLSQGIHSYRSLHHWDEVIKYVFPRANYLQLEQSYRTTIEIMHFANAVISLGRLHGQALATSVVRHGPLPEVQSCVDIRSLVHMIQDEVVRIHEEGMKSIAVIAKTPDECQKVKREFECMGNLSTIVLGEDEAMQPNCIAIVPVHIAKGLEFDAVFIVTVDEQFVANDIDSKLLYVACTRALHRLFLFQLGSGGYPTEDIDRSLYQ</sequence>
<dbReference type="InterPro" id="IPR027417">
    <property type="entry name" value="P-loop_NTPase"/>
</dbReference>
<keyword evidence="3 9" id="KW-0347">Helicase</keyword>
<evidence type="ECO:0000256" key="3">
    <source>
        <dbReference type="ARBA" id="ARBA00022806"/>
    </source>
</evidence>
<dbReference type="Gene3D" id="3.40.50.300">
    <property type="entry name" value="P-loop containing nucleotide triphosphate hydrolases"/>
    <property type="match status" value="2"/>
</dbReference>
<comment type="catalytic activity">
    <reaction evidence="6">
        <text>Couples ATP hydrolysis with the unwinding of duplex DNA by translocating in the 3'-5' direction.</text>
        <dbReference type="EC" id="5.6.2.4"/>
    </reaction>
</comment>
<comment type="catalytic activity">
    <reaction evidence="8">
        <text>ATP + H2O = ADP + phosphate + H(+)</text>
        <dbReference type="Rhea" id="RHEA:13065"/>
        <dbReference type="ChEBI" id="CHEBI:15377"/>
        <dbReference type="ChEBI" id="CHEBI:15378"/>
        <dbReference type="ChEBI" id="CHEBI:30616"/>
        <dbReference type="ChEBI" id="CHEBI:43474"/>
        <dbReference type="ChEBI" id="CHEBI:456216"/>
        <dbReference type="EC" id="5.6.2.4"/>
    </reaction>
</comment>
<accession>A0A9X1V9W5</accession>
<dbReference type="Pfam" id="PF00580">
    <property type="entry name" value="UvrD-helicase"/>
    <property type="match status" value="1"/>
</dbReference>
<dbReference type="AlphaFoldDB" id="A0A9X1V9W5"/>
<dbReference type="PANTHER" id="PTHR11070">
    <property type="entry name" value="UVRD / RECB / PCRA DNA HELICASE FAMILY MEMBER"/>
    <property type="match status" value="1"/>
</dbReference>
<dbReference type="GO" id="GO:0016787">
    <property type="term" value="F:hydrolase activity"/>
    <property type="evidence" value="ECO:0007669"/>
    <property type="project" value="UniProtKB-UniRule"/>
</dbReference>
<dbReference type="PANTHER" id="PTHR11070:SF17">
    <property type="entry name" value="DNA HELICASE IV"/>
    <property type="match status" value="1"/>
</dbReference>
<keyword evidence="2 9" id="KW-0378">Hydrolase</keyword>
<dbReference type="Pfam" id="PF13361">
    <property type="entry name" value="UvrD_C"/>
    <property type="match status" value="1"/>
</dbReference>
<feature type="coiled-coil region" evidence="10">
    <location>
        <begin position="27"/>
        <end position="54"/>
    </location>
</feature>
<gene>
    <name evidence="12" type="primary">helD_2</name>
    <name evidence="12" type="ORF">MM817_02088</name>
</gene>